<dbReference type="Pfam" id="PF12500">
    <property type="entry name" value="TRSP"/>
    <property type="match status" value="1"/>
</dbReference>
<dbReference type="InterPro" id="IPR029057">
    <property type="entry name" value="PRTase-like"/>
</dbReference>
<gene>
    <name evidence="3" type="ORF">D4A81_00880</name>
</gene>
<evidence type="ECO:0000259" key="2">
    <source>
        <dbReference type="Pfam" id="PF15609"/>
    </source>
</evidence>
<evidence type="ECO:0000259" key="1">
    <source>
        <dbReference type="Pfam" id="PF12500"/>
    </source>
</evidence>
<evidence type="ECO:0000313" key="3">
    <source>
        <dbReference type="EMBL" id="AYA98600.1"/>
    </source>
</evidence>
<keyword evidence="4" id="KW-1185">Reference proteome</keyword>
<dbReference type="InterPro" id="IPR022537">
    <property type="entry name" value="TRSP_dom"/>
</dbReference>
<feature type="domain" description="TRSP" evidence="1">
    <location>
        <begin position="234"/>
        <end position="344"/>
    </location>
</feature>
<reference evidence="3 4" key="1">
    <citation type="submission" date="2018-09" db="EMBL/GenBank/DDBJ databases">
        <title>Genome sequencing of Lachnoanaerobaculum umeaense DSM 23576.</title>
        <authorList>
            <person name="Kook J.-K."/>
            <person name="Park S.-N."/>
            <person name="Lim Y.K."/>
        </authorList>
    </citation>
    <scope>NUCLEOTIDE SEQUENCE [LARGE SCALE GENOMIC DNA]</scope>
    <source>
        <strain evidence="4">DSM 23576 \ CCUG 58757</strain>
    </source>
</reference>
<dbReference type="KEGG" id="lua:D4A81_00880"/>
<protein>
    <submittedName>
        <fullName evidence="3">Uncharacterized protein</fullName>
    </submittedName>
</protein>
<organism evidence="3 4">
    <name type="scientific">Lachnoanaerobaculum umeaense</name>
    <dbReference type="NCBI Taxonomy" id="617123"/>
    <lineage>
        <taxon>Bacteria</taxon>
        <taxon>Bacillati</taxon>
        <taxon>Bacillota</taxon>
        <taxon>Clostridia</taxon>
        <taxon>Lachnospirales</taxon>
        <taxon>Lachnospiraceae</taxon>
        <taxon>Lachnoanaerobaculum</taxon>
    </lineage>
</organism>
<dbReference type="InterPro" id="IPR000836">
    <property type="entry name" value="PRTase_dom"/>
</dbReference>
<dbReference type="RefSeq" id="WP_111524471.1">
    <property type="nucleotide sequence ID" value="NZ_CP032364.1"/>
</dbReference>
<accession>A0A385PWX3</accession>
<dbReference type="AlphaFoldDB" id="A0A385PWX3"/>
<dbReference type="Proteomes" id="UP000265562">
    <property type="component" value="Chromosome"/>
</dbReference>
<dbReference type="OrthoDB" id="56827at2"/>
<dbReference type="CDD" id="cd06223">
    <property type="entry name" value="PRTases_typeI"/>
    <property type="match status" value="1"/>
</dbReference>
<dbReference type="InterPro" id="IPR041688">
    <property type="entry name" value="PRTase_2"/>
</dbReference>
<proteinExistence type="predicted"/>
<dbReference type="Gene3D" id="3.40.50.2020">
    <property type="match status" value="1"/>
</dbReference>
<sequence>MEKISIAKRLNNNKRGYLIINANQGKHKIALIEDVKNEYATLADLSREILKNALVIGFAETAIAIGATLAESVGAFFMQTTRENICAYNEYIHFTEAHSHAMEQRLVLSDMEEIYHQVDRIVFVEDEITTGNTIWNCIEEIESIFKGRKRYAIATLLNTLSEDRKAFFKERNVDIVYINYIDKESFEEDVIDTITDGDVYRIDSKSLNNYVKEISFKTDIRTRRLLNIQKLDAEIERLEGFLEEKYNLSEILKNKKTITVLGTEEFIYAPIKLAEYIDNISDAKVYVHSSTRSPIEVSKTFEYPLHARYEVRSIYDKNRQTYIYDLKQSDVFFLFTDGKDNEGEADILEAIRLSGNENIYLIRWDNE</sequence>
<dbReference type="EMBL" id="CP032364">
    <property type="protein sequence ID" value="AYA98600.1"/>
    <property type="molecule type" value="Genomic_DNA"/>
</dbReference>
<evidence type="ECO:0000313" key="4">
    <source>
        <dbReference type="Proteomes" id="UP000265562"/>
    </source>
</evidence>
<dbReference type="SUPFAM" id="SSF53271">
    <property type="entry name" value="PRTase-like"/>
    <property type="match status" value="1"/>
</dbReference>
<dbReference type="Pfam" id="PF15609">
    <property type="entry name" value="PRTase_2"/>
    <property type="match status" value="1"/>
</dbReference>
<feature type="domain" description="Orotate phosphoribosyltransferase-like" evidence="2">
    <location>
        <begin position="5"/>
        <end position="169"/>
    </location>
</feature>
<name>A0A385PWX3_9FIRM</name>